<dbReference type="Proteomes" id="UP000077824">
    <property type="component" value="Chromosome"/>
</dbReference>
<proteinExistence type="predicted"/>
<dbReference type="EMBL" id="CP015199">
    <property type="protein sequence ID" value="ANF49892.1"/>
    <property type="molecule type" value="Genomic_DNA"/>
</dbReference>
<gene>
    <name evidence="1" type="ORF">A0O34_04825</name>
</gene>
<dbReference type="AlphaFoldDB" id="A0A172XSS8"/>
<evidence type="ECO:0000313" key="2">
    <source>
        <dbReference type="Proteomes" id="UP000077824"/>
    </source>
</evidence>
<dbReference type="KEGG" id="chh:A0O34_04825"/>
<evidence type="ECO:0000313" key="1">
    <source>
        <dbReference type="EMBL" id="ANF49892.1"/>
    </source>
</evidence>
<keyword evidence="2" id="KW-1185">Reference proteome</keyword>
<dbReference type="STRING" id="1685010.A0O34_04825"/>
<reference evidence="1 2" key="1">
    <citation type="submission" date="2016-04" db="EMBL/GenBank/DDBJ databases">
        <title>Complete Genome Sequence of Chryseobacterium sp. IHBB 10212.</title>
        <authorList>
            <person name="Pal M."/>
            <person name="Swarnkar M.K."/>
            <person name="Kaushal K."/>
            <person name="Chhibber S."/>
            <person name="Singh A.K."/>
            <person name="Gulati A."/>
        </authorList>
    </citation>
    <scope>NUCLEOTIDE SEQUENCE [LARGE SCALE GENOMIC DNA]</scope>
    <source>
        <strain evidence="1 2">IHBB 10212</strain>
    </source>
</reference>
<accession>A0A172XSS8</accession>
<organism evidence="1 2">
    <name type="scientific">Chryseobacterium glaciei</name>
    <dbReference type="NCBI Taxonomy" id="1685010"/>
    <lineage>
        <taxon>Bacteria</taxon>
        <taxon>Pseudomonadati</taxon>
        <taxon>Bacteroidota</taxon>
        <taxon>Flavobacteriia</taxon>
        <taxon>Flavobacteriales</taxon>
        <taxon>Weeksellaceae</taxon>
        <taxon>Chryseobacterium group</taxon>
        <taxon>Chryseobacterium</taxon>
    </lineage>
</organism>
<protein>
    <submittedName>
        <fullName evidence="1">Uncharacterized protein</fullName>
    </submittedName>
</protein>
<dbReference type="RefSeq" id="WP_066751915.1">
    <property type="nucleotide sequence ID" value="NZ_CP015199.1"/>
</dbReference>
<name>A0A172XSS8_9FLAO</name>
<sequence>MKKRYVSLLIIICISLFECKSNDQFIVKQISTNSILSISENYKELESDKVLVRYPLEFIIKKNPEVDFLLIQAKIDNKLQSQFNDYLILDENNKVIYNFQKSKLDKDLKFKIIFNYLPVSKNDLSGEQLILFNSLKRGDSIIIQENEPIIKKIKYDLNKKNDSIIIKAFSKDDKLTEKRFKVNW</sequence>
<dbReference type="OrthoDB" id="1198548at2"/>